<keyword evidence="9" id="KW-1185">Reference proteome</keyword>
<dbReference type="Gene3D" id="3.30.950.10">
    <property type="entry name" value="Methyltransferase, Cobalt-precorrin-4 Transmethylase, Domain 2"/>
    <property type="match status" value="1"/>
</dbReference>
<dbReference type="InterPro" id="IPR000878">
    <property type="entry name" value="4pyrrol_Mease"/>
</dbReference>
<comment type="catalytic activity">
    <reaction evidence="7">
        <text>Co-precorrin-2 + S-adenosyl-L-methionine = Co-precorrin-3 + S-adenosyl-L-homocysteine + H(+)</text>
        <dbReference type="Rhea" id="RHEA:17997"/>
        <dbReference type="ChEBI" id="CHEBI:15378"/>
        <dbReference type="ChEBI" id="CHEBI:57856"/>
        <dbReference type="ChEBI" id="CHEBI:59789"/>
        <dbReference type="ChEBI" id="CHEBI:60053"/>
        <dbReference type="ChEBI" id="CHEBI:60060"/>
        <dbReference type="EC" id="2.1.1.151"/>
    </reaction>
</comment>
<evidence type="ECO:0000256" key="6">
    <source>
        <dbReference type="ARBA" id="ARBA00022691"/>
    </source>
</evidence>
<dbReference type="InterPro" id="IPR012382">
    <property type="entry name" value="CobI/CbiL"/>
</dbReference>
<dbReference type="NCBIfam" id="TIGR01467">
    <property type="entry name" value="cobI_cbiL"/>
    <property type="match status" value="1"/>
</dbReference>
<protein>
    <recommendedName>
        <fullName evidence="7">Cobalt-precorrin-2 C(20)-methyltransferase</fullName>
        <ecNumber evidence="7">2.1.1.151</ecNumber>
    </recommendedName>
</protein>
<comment type="similarity">
    <text evidence="2 7">Belongs to the precorrin methyltransferase family.</text>
</comment>
<dbReference type="GO" id="GO:0009236">
    <property type="term" value="P:cobalamin biosynthetic process"/>
    <property type="evidence" value="ECO:0007669"/>
    <property type="project" value="UniProtKB-UniRule"/>
</dbReference>
<dbReference type="SUPFAM" id="SSF53790">
    <property type="entry name" value="Tetrapyrrole methylase"/>
    <property type="match status" value="1"/>
</dbReference>
<name>A0A1S8LQV0_9CLOT</name>
<dbReference type="InterPro" id="IPR006364">
    <property type="entry name" value="CobI/CbiL/CobIJ_dom"/>
</dbReference>
<comment type="function">
    <text evidence="7">Methylates cobalt-precorrin-2 at the C-20 position to produce cobalt-precorrin-3A in the anaerobic cobalamin biosynthesis pathway.</text>
</comment>
<evidence type="ECO:0000313" key="8">
    <source>
        <dbReference type="EMBL" id="URZ11229.1"/>
    </source>
</evidence>
<evidence type="ECO:0000256" key="1">
    <source>
        <dbReference type="ARBA" id="ARBA00004953"/>
    </source>
</evidence>
<comment type="subunit">
    <text evidence="7">Homodimer.</text>
</comment>
<evidence type="ECO:0000256" key="4">
    <source>
        <dbReference type="ARBA" id="ARBA00022603"/>
    </source>
</evidence>
<dbReference type="CDD" id="cd11645">
    <property type="entry name" value="Precorrin_2_C20_MT"/>
    <property type="match status" value="1"/>
</dbReference>
<dbReference type="RefSeq" id="WP_077835508.1">
    <property type="nucleotide sequence ID" value="NZ_CP096983.1"/>
</dbReference>
<dbReference type="Pfam" id="PF00590">
    <property type="entry name" value="TP_methylase"/>
    <property type="match status" value="1"/>
</dbReference>
<evidence type="ECO:0000256" key="2">
    <source>
        <dbReference type="ARBA" id="ARBA00005879"/>
    </source>
</evidence>
<reference evidence="8 9" key="1">
    <citation type="submission" date="2022-04" db="EMBL/GenBank/DDBJ databases">
        <title>Genome sequence of C. roseum typestrain.</title>
        <authorList>
            <person name="Poehlein A."/>
            <person name="Schoch T."/>
            <person name="Duerre P."/>
            <person name="Daniel R."/>
        </authorList>
    </citation>
    <scope>NUCLEOTIDE SEQUENCE [LARGE SCALE GENOMIC DNA]</scope>
    <source>
        <strain evidence="8 9">DSM 7320</strain>
    </source>
</reference>
<dbReference type="InterPro" id="IPR014777">
    <property type="entry name" value="4pyrrole_Mease_sub1"/>
</dbReference>
<keyword evidence="5 8" id="KW-0808">Transferase</keyword>
<dbReference type="EMBL" id="CP096983">
    <property type="protein sequence ID" value="URZ11229.1"/>
    <property type="molecule type" value="Genomic_DNA"/>
</dbReference>
<evidence type="ECO:0000256" key="5">
    <source>
        <dbReference type="ARBA" id="ARBA00022679"/>
    </source>
</evidence>
<dbReference type="InterPro" id="IPR014776">
    <property type="entry name" value="4pyrrole_Mease_sub2"/>
</dbReference>
<keyword evidence="4 8" id="KW-0489">Methyltransferase</keyword>
<accession>A0A1S8LQV0</accession>
<proteinExistence type="inferred from homology"/>
<dbReference type="GO" id="GO:0032259">
    <property type="term" value="P:methylation"/>
    <property type="evidence" value="ECO:0007669"/>
    <property type="project" value="UniProtKB-KW"/>
</dbReference>
<dbReference type="InterPro" id="IPR035996">
    <property type="entry name" value="4pyrrol_Methylase_sf"/>
</dbReference>
<dbReference type="EC" id="2.1.1.151" evidence="7"/>
<gene>
    <name evidence="8" type="primary">cbiL</name>
    <name evidence="8" type="ORF">CROST_019460</name>
</gene>
<organism evidence="8 9">
    <name type="scientific">Clostridium felsineum</name>
    <dbReference type="NCBI Taxonomy" id="36839"/>
    <lineage>
        <taxon>Bacteria</taxon>
        <taxon>Bacillati</taxon>
        <taxon>Bacillota</taxon>
        <taxon>Clostridia</taxon>
        <taxon>Eubacteriales</taxon>
        <taxon>Clostridiaceae</taxon>
        <taxon>Clostridium</taxon>
    </lineage>
</organism>
<sequence>MAKIYGIGVGPGDSELLTIKAVKTIEKCEVIVAPVAMKGKRSIALNIAKEYIKGDTEVLLLHFPMGGMEQDTKIYEAFKAVEEKLREGKNVGFLTIGDPFVYSTYIYLLEHVKKAGYDAETIPGITSFSACASLAEEALVIGDEPLLIIPGNRLNCIKDEKNVVIMKVYKKEEEILDALEEKGFTYVCVKRAGREGQKITRDREEIINQKEYMSLIIAHRK</sequence>
<dbReference type="STRING" id="84029.CROST_00200"/>
<dbReference type="GO" id="GO:0030788">
    <property type="term" value="F:precorrin-2 C20-methyltransferase activity"/>
    <property type="evidence" value="ECO:0007669"/>
    <property type="project" value="InterPro"/>
</dbReference>
<evidence type="ECO:0000313" key="9">
    <source>
        <dbReference type="Proteomes" id="UP000190951"/>
    </source>
</evidence>
<evidence type="ECO:0000256" key="7">
    <source>
        <dbReference type="PIRNR" id="PIRNR036427"/>
    </source>
</evidence>
<keyword evidence="3" id="KW-0169">Cobalamin biosynthesis</keyword>
<dbReference type="Gene3D" id="3.40.1010.10">
    <property type="entry name" value="Cobalt-precorrin-4 Transmethylase, Domain 1"/>
    <property type="match status" value="1"/>
</dbReference>
<dbReference type="GO" id="GO:0043781">
    <property type="term" value="F:cobalt-factor II C20-methyltransferase activity"/>
    <property type="evidence" value="ECO:0007669"/>
    <property type="project" value="UniProtKB-EC"/>
</dbReference>
<comment type="pathway">
    <text evidence="1">Cofactor biosynthesis; adenosylcobalamin biosynthesis.</text>
</comment>
<dbReference type="PANTHER" id="PTHR43467">
    <property type="entry name" value="COBALT-PRECORRIN-2 C(20)-METHYLTRANSFERASE"/>
    <property type="match status" value="1"/>
</dbReference>
<keyword evidence="6" id="KW-0949">S-adenosyl-L-methionine</keyword>
<dbReference type="Proteomes" id="UP000190951">
    <property type="component" value="Chromosome"/>
</dbReference>
<dbReference type="AlphaFoldDB" id="A0A1S8LQV0"/>
<dbReference type="PANTHER" id="PTHR43467:SF2">
    <property type="entry name" value="COBALT-PRECORRIN-2 C(20)-METHYLTRANSFERASE"/>
    <property type="match status" value="1"/>
</dbReference>
<dbReference type="KEGG" id="crw:CROST_019460"/>
<dbReference type="NCBIfam" id="NF004058">
    <property type="entry name" value="PRK05576.1-1"/>
    <property type="match status" value="1"/>
</dbReference>
<dbReference type="PIRSF" id="PIRSF036427">
    <property type="entry name" value="Precrrn-2_mtase"/>
    <property type="match status" value="1"/>
</dbReference>
<evidence type="ECO:0000256" key="3">
    <source>
        <dbReference type="ARBA" id="ARBA00022573"/>
    </source>
</evidence>